<name>A0A1Y2I6S3_TRAC3</name>
<dbReference type="AlphaFoldDB" id="A0A1Y2I6S3"/>
<proteinExistence type="predicted"/>
<reference evidence="1 2" key="1">
    <citation type="journal article" date="2015" name="Biotechnol. Biofuels">
        <title>Enhanced degradation of softwood versus hardwood by the white-rot fungus Pycnoporus coccineus.</title>
        <authorList>
            <person name="Couturier M."/>
            <person name="Navarro D."/>
            <person name="Chevret D."/>
            <person name="Henrissat B."/>
            <person name="Piumi F."/>
            <person name="Ruiz-Duenas F.J."/>
            <person name="Martinez A.T."/>
            <person name="Grigoriev I.V."/>
            <person name="Riley R."/>
            <person name="Lipzen A."/>
            <person name="Berrin J.G."/>
            <person name="Master E.R."/>
            <person name="Rosso M.N."/>
        </authorList>
    </citation>
    <scope>NUCLEOTIDE SEQUENCE [LARGE SCALE GENOMIC DNA]</scope>
    <source>
        <strain evidence="1 2">BRFM310</strain>
    </source>
</reference>
<dbReference type="Proteomes" id="UP000193067">
    <property type="component" value="Unassembled WGS sequence"/>
</dbReference>
<evidence type="ECO:0000313" key="1">
    <source>
        <dbReference type="EMBL" id="OSC96846.1"/>
    </source>
</evidence>
<gene>
    <name evidence="1" type="ORF">PYCCODRAFT_1440740</name>
</gene>
<evidence type="ECO:0000313" key="2">
    <source>
        <dbReference type="Proteomes" id="UP000193067"/>
    </source>
</evidence>
<protein>
    <submittedName>
        <fullName evidence="1">Uncharacterized protein</fullName>
    </submittedName>
</protein>
<accession>A0A1Y2I6S3</accession>
<dbReference type="EMBL" id="KZ084164">
    <property type="protein sequence ID" value="OSC96846.1"/>
    <property type="molecule type" value="Genomic_DNA"/>
</dbReference>
<organism evidence="1 2">
    <name type="scientific">Trametes coccinea (strain BRFM310)</name>
    <name type="common">Pycnoporus coccineus</name>
    <dbReference type="NCBI Taxonomy" id="1353009"/>
    <lineage>
        <taxon>Eukaryota</taxon>
        <taxon>Fungi</taxon>
        <taxon>Dikarya</taxon>
        <taxon>Basidiomycota</taxon>
        <taxon>Agaricomycotina</taxon>
        <taxon>Agaricomycetes</taxon>
        <taxon>Polyporales</taxon>
        <taxon>Polyporaceae</taxon>
        <taxon>Trametes</taxon>
    </lineage>
</organism>
<sequence>MSMLLTLAQNRPSAVVSPGAHVRSSQAKLPAHAVRAHASCARNHGQVSAGACGKQWPSRRLSMARRPKEVC</sequence>
<keyword evidence="2" id="KW-1185">Reference proteome</keyword>